<reference evidence="1" key="1">
    <citation type="submission" date="2023-06" db="EMBL/GenBank/DDBJ databases">
        <authorList>
            <person name="Zeman M."/>
            <person name="Kubasova T."/>
            <person name="Jahodarova E."/>
            <person name="Nykrynova M."/>
            <person name="Rychlik I."/>
        </authorList>
    </citation>
    <scope>NUCLEOTIDE SEQUENCE</scope>
    <source>
        <strain evidence="1">15_COKtk</strain>
    </source>
</reference>
<dbReference type="AlphaFoldDB" id="A0AAW7JQ86"/>
<protein>
    <recommendedName>
        <fullName evidence="3">LA2681-like HEPN domain-containing protein</fullName>
    </recommendedName>
</protein>
<sequence length="242" mass="28467">MRDHDSFEQFTHDYWSYYRELEDDFLATRKYVSFDPDNYSTYSIEYLKLFQAACSEIDVLGKSMAYAVNHSLRPNGKNINILKWWFEIQDSYFVSSKQDITYMGKQPTDRLSEAACLFLGTTKIKPWDSFRVEKYTAKDHSTRVRAVNDSMPLWWLSYNKVKHSRISLITQKNEKPNYSKANLGNVIYALSALYILEKAYMEAIGTQDDIESFFDQSKLFVKRAFVTSKDIDSLFMQSRSFD</sequence>
<organism evidence="1 2">
    <name type="scientific">Collinsella ihumii</name>
    <dbReference type="NCBI Taxonomy" id="1720204"/>
    <lineage>
        <taxon>Bacteria</taxon>
        <taxon>Bacillati</taxon>
        <taxon>Actinomycetota</taxon>
        <taxon>Coriobacteriia</taxon>
        <taxon>Coriobacteriales</taxon>
        <taxon>Coriobacteriaceae</taxon>
        <taxon>Collinsella</taxon>
    </lineage>
</organism>
<evidence type="ECO:0008006" key="3">
    <source>
        <dbReference type="Google" id="ProtNLM"/>
    </source>
</evidence>
<name>A0AAW7JQ86_9ACTN</name>
<evidence type="ECO:0000313" key="1">
    <source>
        <dbReference type="EMBL" id="MDN0069719.1"/>
    </source>
</evidence>
<dbReference type="EMBL" id="JAUEIR010000007">
    <property type="protein sequence ID" value="MDN0069719.1"/>
    <property type="molecule type" value="Genomic_DNA"/>
</dbReference>
<evidence type="ECO:0000313" key="2">
    <source>
        <dbReference type="Proteomes" id="UP001168505"/>
    </source>
</evidence>
<accession>A0AAW7JQ86</accession>
<proteinExistence type="predicted"/>
<dbReference type="RefSeq" id="WP_289827364.1">
    <property type="nucleotide sequence ID" value="NZ_JAUEIR010000007.1"/>
</dbReference>
<comment type="caution">
    <text evidence="1">The sequence shown here is derived from an EMBL/GenBank/DDBJ whole genome shotgun (WGS) entry which is preliminary data.</text>
</comment>
<dbReference type="Proteomes" id="UP001168505">
    <property type="component" value="Unassembled WGS sequence"/>
</dbReference>
<gene>
    <name evidence="1" type="ORF">QVN40_08415</name>
</gene>
<reference evidence="1" key="2">
    <citation type="submission" date="2023-08" db="EMBL/GenBank/DDBJ databases">
        <title>Identification and characterization of horizontal gene transfer across gut microbiota members of farm animals based on homology search.</title>
        <authorList>
            <person name="Schwarzerova J."/>
            <person name="Nykrynova M."/>
            <person name="Jureckova K."/>
            <person name="Cejkova D."/>
            <person name="Rychlik I."/>
        </authorList>
    </citation>
    <scope>NUCLEOTIDE SEQUENCE</scope>
    <source>
        <strain evidence="1">15_COKtk</strain>
    </source>
</reference>